<evidence type="ECO:0000313" key="14">
    <source>
        <dbReference type="EMBL" id="KAI5436988.1"/>
    </source>
</evidence>
<dbReference type="PANTHER" id="PTHR30540:SF98">
    <property type="entry name" value="POTASSIUM TRANSPORTER 6"/>
    <property type="match status" value="1"/>
</dbReference>
<dbReference type="Pfam" id="PF02705">
    <property type="entry name" value="K_trans"/>
    <property type="match status" value="1"/>
</dbReference>
<dbReference type="Pfam" id="PF22776">
    <property type="entry name" value="K_trans_C"/>
    <property type="match status" value="1"/>
</dbReference>
<dbReference type="InterPro" id="IPR003855">
    <property type="entry name" value="K+_transporter"/>
</dbReference>
<accession>A0A9D5B7N7</accession>
<keyword evidence="3" id="KW-0813">Transport</keyword>
<evidence type="ECO:0000256" key="11">
    <source>
        <dbReference type="SAM" id="MobiDB-lite"/>
    </source>
</evidence>
<evidence type="ECO:0000256" key="5">
    <source>
        <dbReference type="ARBA" id="ARBA00022692"/>
    </source>
</evidence>
<comment type="caution">
    <text evidence="14">The sequence shown here is derived from an EMBL/GenBank/DDBJ whole genome shotgun (WGS) entry which is preliminary data.</text>
</comment>
<evidence type="ECO:0000256" key="7">
    <source>
        <dbReference type="ARBA" id="ARBA00022989"/>
    </source>
</evidence>
<feature type="domain" description="K+ potassium transporter C-terminal" evidence="13">
    <location>
        <begin position="543"/>
        <end position="787"/>
    </location>
</feature>
<feature type="region of interest" description="Disordered" evidence="11">
    <location>
        <begin position="664"/>
        <end position="691"/>
    </location>
</feature>
<feature type="transmembrane region" description="Helical" evidence="10">
    <location>
        <begin position="277"/>
        <end position="298"/>
    </location>
</feature>
<dbReference type="Gramene" id="Psat02G0320300-T1">
    <property type="protein sequence ID" value="KAI5436988.1"/>
    <property type="gene ID" value="KIW84_023203"/>
</dbReference>
<evidence type="ECO:0000256" key="6">
    <source>
        <dbReference type="ARBA" id="ARBA00022958"/>
    </source>
</evidence>
<proteinExistence type="inferred from homology"/>
<evidence type="ECO:0000259" key="12">
    <source>
        <dbReference type="Pfam" id="PF02705"/>
    </source>
</evidence>
<feature type="transmembrane region" description="Helical" evidence="10">
    <location>
        <begin position="462"/>
        <end position="484"/>
    </location>
</feature>
<feature type="transmembrane region" description="Helical" evidence="10">
    <location>
        <begin position="353"/>
        <end position="380"/>
    </location>
</feature>
<keyword evidence="6 10" id="KW-0630">Potassium</keyword>
<dbReference type="InterPro" id="IPR053952">
    <property type="entry name" value="K_trans_C"/>
</dbReference>
<dbReference type="PANTHER" id="PTHR30540">
    <property type="entry name" value="OSMOTIC STRESS POTASSIUM TRANSPORTER"/>
    <property type="match status" value="1"/>
</dbReference>
<keyword evidence="4 10" id="KW-0633">Potassium transport</keyword>
<dbReference type="EMBL" id="JAMSHJ010000002">
    <property type="protein sequence ID" value="KAI5436988.1"/>
    <property type="molecule type" value="Genomic_DNA"/>
</dbReference>
<keyword evidence="15" id="KW-1185">Reference proteome</keyword>
<comment type="subcellular location">
    <subcellularLocation>
        <location evidence="1">Cell membrane</location>
        <topology evidence="1">Multi-pass membrane protein</topology>
    </subcellularLocation>
    <subcellularLocation>
        <location evidence="10">Membrane</location>
        <topology evidence="10">Multi-pass membrane protein</topology>
    </subcellularLocation>
</comment>
<feature type="transmembrane region" description="Helical" evidence="10">
    <location>
        <begin position="310"/>
        <end position="332"/>
    </location>
</feature>
<keyword evidence="7 10" id="KW-1133">Transmembrane helix</keyword>
<feature type="transmembrane region" description="Helical" evidence="10">
    <location>
        <begin position="405"/>
        <end position="425"/>
    </location>
</feature>
<dbReference type="NCBIfam" id="TIGR00794">
    <property type="entry name" value="kup"/>
    <property type="match status" value="1"/>
</dbReference>
<evidence type="ECO:0000256" key="4">
    <source>
        <dbReference type="ARBA" id="ARBA00022538"/>
    </source>
</evidence>
<dbReference type="Proteomes" id="UP001058974">
    <property type="component" value="Chromosome 2"/>
</dbReference>
<feature type="transmembrane region" description="Helical" evidence="10">
    <location>
        <begin position="28"/>
        <end position="48"/>
    </location>
</feature>
<reference evidence="14 15" key="1">
    <citation type="journal article" date="2022" name="Nat. Genet.">
        <title>Improved pea reference genome and pan-genome highlight genomic features and evolutionary characteristics.</title>
        <authorList>
            <person name="Yang T."/>
            <person name="Liu R."/>
            <person name="Luo Y."/>
            <person name="Hu S."/>
            <person name="Wang D."/>
            <person name="Wang C."/>
            <person name="Pandey M.K."/>
            <person name="Ge S."/>
            <person name="Xu Q."/>
            <person name="Li N."/>
            <person name="Li G."/>
            <person name="Huang Y."/>
            <person name="Saxena R.K."/>
            <person name="Ji Y."/>
            <person name="Li M."/>
            <person name="Yan X."/>
            <person name="He Y."/>
            <person name="Liu Y."/>
            <person name="Wang X."/>
            <person name="Xiang C."/>
            <person name="Varshney R.K."/>
            <person name="Ding H."/>
            <person name="Gao S."/>
            <person name="Zong X."/>
        </authorList>
    </citation>
    <scope>NUCLEOTIDE SEQUENCE [LARGE SCALE GENOMIC DNA]</scope>
    <source>
        <strain evidence="14 15">cv. Zhongwan 6</strain>
    </source>
</reference>
<dbReference type="AlphaFoldDB" id="A0A9D5B7N7"/>
<dbReference type="GO" id="GO:0005886">
    <property type="term" value="C:plasma membrane"/>
    <property type="evidence" value="ECO:0007669"/>
    <property type="project" value="UniProtKB-SubCell"/>
</dbReference>
<dbReference type="InterPro" id="IPR053951">
    <property type="entry name" value="K_trans_N"/>
</dbReference>
<evidence type="ECO:0000256" key="8">
    <source>
        <dbReference type="ARBA" id="ARBA00023065"/>
    </source>
</evidence>
<comment type="similarity">
    <text evidence="2 10">Belongs to the HAK/KUP transporter (TC 2.A.72.3) family.</text>
</comment>
<feature type="transmembrane region" description="Helical" evidence="10">
    <location>
        <begin position="163"/>
        <end position="192"/>
    </location>
</feature>
<organism evidence="14 15">
    <name type="scientific">Pisum sativum</name>
    <name type="common">Garden pea</name>
    <name type="synonym">Lathyrus oleraceus</name>
    <dbReference type="NCBI Taxonomy" id="3888"/>
    <lineage>
        <taxon>Eukaryota</taxon>
        <taxon>Viridiplantae</taxon>
        <taxon>Streptophyta</taxon>
        <taxon>Embryophyta</taxon>
        <taxon>Tracheophyta</taxon>
        <taxon>Spermatophyta</taxon>
        <taxon>Magnoliopsida</taxon>
        <taxon>eudicotyledons</taxon>
        <taxon>Gunneridae</taxon>
        <taxon>Pentapetalae</taxon>
        <taxon>rosids</taxon>
        <taxon>fabids</taxon>
        <taxon>Fabales</taxon>
        <taxon>Fabaceae</taxon>
        <taxon>Papilionoideae</taxon>
        <taxon>50 kb inversion clade</taxon>
        <taxon>NPAAA clade</taxon>
        <taxon>Hologalegina</taxon>
        <taxon>IRL clade</taxon>
        <taxon>Fabeae</taxon>
        <taxon>Lathyrus</taxon>
    </lineage>
</organism>
<evidence type="ECO:0000256" key="10">
    <source>
        <dbReference type="RuleBase" id="RU321113"/>
    </source>
</evidence>
<name>A0A9D5B7N7_PEA</name>
<protein>
    <recommendedName>
        <fullName evidence="10">Potassium transporter</fullName>
    </recommendedName>
</protein>
<evidence type="ECO:0000256" key="2">
    <source>
        <dbReference type="ARBA" id="ARBA00008440"/>
    </source>
</evidence>
<evidence type="ECO:0000259" key="13">
    <source>
        <dbReference type="Pfam" id="PF22776"/>
    </source>
</evidence>
<feature type="transmembrane region" description="Helical" evidence="10">
    <location>
        <begin position="437"/>
        <end position="456"/>
    </location>
</feature>
<evidence type="ECO:0000256" key="1">
    <source>
        <dbReference type="ARBA" id="ARBA00004651"/>
    </source>
</evidence>
<feature type="domain" description="K+ potassium transporter integral membrane" evidence="12">
    <location>
        <begin position="28"/>
        <end position="529"/>
    </location>
</feature>
<feature type="transmembrane region" description="Helical" evidence="10">
    <location>
        <begin position="231"/>
        <end position="256"/>
    </location>
</feature>
<sequence length="789" mass="88216">MLQCCFLIFSFLGFWVLQKDSWRTVLTLAYQSLGVVYGDLSISPLYVFRSTFGEGIGHSNTNEEIFGVLSLVFWSVTLVPLVKYVFIVLKADDNGEGGTFALYSLLCRHAKVNSLPNCQLADEELSEYKKDSCGGGGSGVSSDRGFAFRLKSTLEKRKVLQKILLILALIGTCMVIGDGVLTPALSVFSAISGFELSMSKEHHAYVEVPVACIILVGLFALQHYGTHRVGFLFAPIVIIWLFCISAIGLYNIFFWNPQIYRALCPIYALRFIRKTQMGGWMALGGVLLSITGSEAMFADLGHFSQLSIQIAFTSVVYPSLILAYMGQAAYLSRHHEVEHAYHFGFYVSVPENLRWPVLVIAVFAAVVGSQAIITGTFSIIKQCSALNCFPRVKVVHTSSKIHGQIYIPEINWLLMLLTLAVTIGFRNTQHLGHASGLAVITVMLVTTCLMSLVIVLCWHQNVLFALTFVLFFGTIESLFFSASLTKFLQGAWVPIALAFVFMTVMYVWHFGTLKKYEFDVQNKVSINWLLGIGPSIGIVRVRGVGLIHTDLVSGIPVIFSHFVTNLPAFHQILVFLCIKHVPVPHVRPEERFLVGRVGPRNFRLYRCIVRYGYRDVHKDDVEFENDLLCSIAEFIRTGSTEISLNDEIETIERMTVVGTYSSQTISRRGENGDNNADNFDSEETSSELKEIKSPQVIQQKKQVRFLVPESPKIDTEANEELEEVMEAREAGIAYIIGHSYMKAKPGSSTIKKIAINFVYEFLRRNSRAPSFVLGVPHASSLEVGMMYQW</sequence>
<evidence type="ECO:0000256" key="9">
    <source>
        <dbReference type="ARBA" id="ARBA00023136"/>
    </source>
</evidence>
<dbReference type="GO" id="GO:0015079">
    <property type="term" value="F:potassium ion transmembrane transporter activity"/>
    <property type="evidence" value="ECO:0007669"/>
    <property type="project" value="UniProtKB-UniRule"/>
</dbReference>
<gene>
    <name evidence="14" type="ORF">KIW84_023203</name>
</gene>
<evidence type="ECO:0000313" key="15">
    <source>
        <dbReference type="Proteomes" id="UP001058974"/>
    </source>
</evidence>
<feature type="transmembrane region" description="Helical" evidence="10">
    <location>
        <begin position="491"/>
        <end position="511"/>
    </location>
</feature>
<feature type="compositionally biased region" description="Polar residues" evidence="11">
    <location>
        <begin position="664"/>
        <end position="678"/>
    </location>
</feature>
<feature type="transmembrane region" description="Helical" evidence="10">
    <location>
        <begin position="204"/>
        <end position="225"/>
    </location>
</feature>
<keyword evidence="5 10" id="KW-0812">Transmembrane</keyword>
<keyword evidence="9 10" id="KW-0472">Membrane</keyword>
<keyword evidence="8 10" id="KW-0406">Ion transport</keyword>
<comment type="function">
    <text evidence="10">Potassium transporter.</text>
</comment>
<evidence type="ECO:0000256" key="3">
    <source>
        <dbReference type="ARBA" id="ARBA00022448"/>
    </source>
</evidence>
<feature type="transmembrane region" description="Helical" evidence="10">
    <location>
        <begin position="68"/>
        <end position="89"/>
    </location>
</feature>